<proteinExistence type="predicted"/>
<reference evidence="3 4" key="1">
    <citation type="submission" date="2024-11" db="EMBL/GenBank/DDBJ databases">
        <authorList>
            <person name="Heng Y.C."/>
            <person name="Lim A.C.H."/>
            <person name="Lee J.K.Y."/>
            <person name="Kittelmann S."/>
        </authorList>
    </citation>
    <scope>NUCLEOTIDE SEQUENCE [LARGE SCALE GENOMIC DNA]</scope>
    <source>
        <strain evidence="3 4">WILCCON 0114</strain>
    </source>
</reference>
<organism evidence="3 4">
    <name type="scientific">Clostridium neuense</name>
    <dbReference type="NCBI Taxonomy" id="1728934"/>
    <lineage>
        <taxon>Bacteria</taxon>
        <taxon>Bacillati</taxon>
        <taxon>Bacillota</taxon>
        <taxon>Clostridia</taxon>
        <taxon>Eubacteriales</taxon>
        <taxon>Clostridiaceae</taxon>
        <taxon>Clostridium</taxon>
    </lineage>
</organism>
<accession>A0ABW8TEM5</accession>
<evidence type="ECO:0000259" key="2">
    <source>
        <dbReference type="Pfam" id="PF13026"/>
    </source>
</evidence>
<dbReference type="Gene3D" id="3.10.450.590">
    <property type="match status" value="1"/>
</dbReference>
<dbReference type="PROSITE" id="PS51257">
    <property type="entry name" value="PROKAR_LIPOPROTEIN"/>
    <property type="match status" value="1"/>
</dbReference>
<dbReference type="Pfam" id="PF13026">
    <property type="entry name" value="DUF3887"/>
    <property type="match status" value="1"/>
</dbReference>
<name>A0ABW8TEM5_9CLOT</name>
<sequence length="133" mass="14561">MKKLFKFLAIALCIMMLGGCGAAKLSSNYSEAKLKAATEKVIDNLNNGKYDDIAGEMDEKVKAKMSAASISSSIKKAWTNLGSIGKYHSISKIVFQEKDGIAIVVAVAKYDNRNVQLTLSYNKNMKLEGIYIK</sequence>
<dbReference type="InterPro" id="IPR024981">
    <property type="entry name" value="DUF3887"/>
</dbReference>
<dbReference type="EMBL" id="JBJIAA010000002">
    <property type="protein sequence ID" value="MFL0249389.1"/>
    <property type="molecule type" value="Genomic_DNA"/>
</dbReference>
<dbReference type="Proteomes" id="UP001623592">
    <property type="component" value="Unassembled WGS sequence"/>
</dbReference>
<protein>
    <submittedName>
        <fullName evidence="3">DUF3887 domain-containing protein</fullName>
    </submittedName>
</protein>
<feature type="domain" description="DUF3887" evidence="2">
    <location>
        <begin position="39"/>
        <end position="129"/>
    </location>
</feature>
<keyword evidence="1" id="KW-0732">Signal</keyword>
<gene>
    <name evidence="3" type="ORF">ACJDT4_03065</name>
</gene>
<dbReference type="RefSeq" id="WP_406786057.1">
    <property type="nucleotide sequence ID" value="NZ_JBJIAA010000002.1"/>
</dbReference>
<feature type="chain" id="PRO_5047543232" evidence="1">
    <location>
        <begin position="23"/>
        <end position="133"/>
    </location>
</feature>
<keyword evidence="4" id="KW-1185">Reference proteome</keyword>
<feature type="signal peptide" evidence="1">
    <location>
        <begin position="1"/>
        <end position="22"/>
    </location>
</feature>
<evidence type="ECO:0000313" key="3">
    <source>
        <dbReference type="EMBL" id="MFL0249389.1"/>
    </source>
</evidence>
<evidence type="ECO:0000313" key="4">
    <source>
        <dbReference type="Proteomes" id="UP001623592"/>
    </source>
</evidence>
<evidence type="ECO:0000256" key="1">
    <source>
        <dbReference type="SAM" id="SignalP"/>
    </source>
</evidence>
<comment type="caution">
    <text evidence="3">The sequence shown here is derived from an EMBL/GenBank/DDBJ whole genome shotgun (WGS) entry which is preliminary data.</text>
</comment>